<evidence type="ECO:0000313" key="2">
    <source>
        <dbReference type="EMBL" id="KAL3278843.1"/>
    </source>
</evidence>
<sequence>MKERWESFEEAKRKGPGILNSERGKNRTTVNVENKGEVKEILGKGRCRILKDKWSHWRITLIKSKRGRKVKGSHQKKTVFLKNKLRYLVGGTNENYRDGY</sequence>
<dbReference type="EMBL" id="JABFTP020000124">
    <property type="protein sequence ID" value="KAL3278843.1"/>
    <property type="molecule type" value="Genomic_DNA"/>
</dbReference>
<evidence type="ECO:0000256" key="1">
    <source>
        <dbReference type="SAM" id="MobiDB-lite"/>
    </source>
</evidence>
<gene>
    <name evidence="2" type="ORF">HHI36_016363</name>
</gene>
<protein>
    <submittedName>
        <fullName evidence="2">Uncharacterized protein</fullName>
    </submittedName>
</protein>
<feature type="compositionally biased region" description="Basic and acidic residues" evidence="1">
    <location>
        <begin position="1"/>
        <end position="13"/>
    </location>
</feature>
<evidence type="ECO:0000313" key="3">
    <source>
        <dbReference type="Proteomes" id="UP001516400"/>
    </source>
</evidence>
<feature type="region of interest" description="Disordered" evidence="1">
    <location>
        <begin position="1"/>
        <end position="24"/>
    </location>
</feature>
<reference evidence="2 3" key="1">
    <citation type="journal article" date="2021" name="BMC Biol.">
        <title>Horizontally acquired antibacterial genes associated with adaptive radiation of ladybird beetles.</title>
        <authorList>
            <person name="Li H.S."/>
            <person name="Tang X.F."/>
            <person name="Huang Y.H."/>
            <person name="Xu Z.Y."/>
            <person name="Chen M.L."/>
            <person name="Du X.Y."/>
            <person name="Qiu B.Y."/>
            <person name="Chen P.T."/>
            <person name="Zhang W."/>
            <person name="Slipinski A."/>
            <person name="Escalona H.E."/>
            <person name="Waterhouse R.M."/>
            <person name="Zwick A."/>
            <person name="Pang H."/>
        </authorList>
    </citation>
    <scope>NUCLEOTIDE SEQUENCE [LARGE SCALE GENOMIC DNA]</scope>
    <source>
        <strain evidence="2">SYSU2018</strain>
    </source>
</reference>
<dbReference type="Proteomes" id="UP001516400">
    <property type="component" value="Unassembled WGS sequence"/>
</dbReference>
<proteinExistence type="predicted"/>
<accession>A0ABD2NJH3</accession>
<organism evidence="2 3">
    <name type="scientific">Cryptolaemus montrouzieri</name>
    <dbReference type="NCBI Taxonomy" id="559131"/>
    <lineage>
        <taxon>Eukaryota</taxon>
        <taxon>Metazoa</taxon>
        <taxon>Ecdysozoa</taxon>
        <taxon>Arthropoda</taxon>
        <taxon>Hexapoda</taxon>
        <taxon>Insecta</taxon>
        <taxon>Pterygota</taxon>
        <taxon>Neoptera</taxon>
        <taxon>Endopterygota</taxon>
        <taxon>Coleoptera</taxon>
        <taxon>Polyphaga</taxon>
        <taxon>Cucujiformia</taxon>
        <taxon>Coccinelloidea</taxon>
        <taxon>Coccinellidae</taxon>
        <taxon>Scymninae</taxon>
        <taxon>Scymnini</taxon>
        <taxon>Cryptolaemus</taxon>
    </lineage>
</organism>
<dbReference type="AlphaFoldDB" id="A0ABD2NJH3"/>
<comment type="caution">
    <text evidence="2">The sequence shown here is derived from an EMBL/GenBank/DDBJ whole genome shotgun (WGS) entry which is preliminary data.</text>
</comment>
<keyword evidence="3" id="KW-1185">Reference proteome</keyword>
<name>A0ABD2NJH3_9CUCU</name>